<dbReference type="Proteomes" id="UP000260640">
    <property type="component" value="Unassembled WGS sequence"/>
</dbReference>
<keyword evidence="2" id="KW-1133">Transmembrane helix</keyword>
<organism evidence="3 4">
    <name type="scientific">Phocaeicola vulgatus</name>
    <name type="common">Bacteroides vulgatus</name>
    <dbReference type="NCBI Taxonomy" id="821"/>
    <lineage>
        <taxon>Bacteria</taxon>
        <taxon>Pseudomonadati</taxon>
        <taxon>Bacteroidota</taxon>
        <taxon>Bacteroidia</taxon>
        <taxon>Bacteroidales</taxon>
        <taxon>Bacteroidaceae</taxon>
        <taxon>Phocaeicola</taxon>
    </lineage>
</organism>
<proteinExistence type="predicted"/>
<evidence type="ECO:0000256" key="1">
    <source>
        <dbReference type="SAM" id="MobiDB-lite"/>
    </source>
</evidence>
<feature type="region of interest" description="Disordered" evidence="1">
    <location>
        <begin position="198"/>
        <end position="221"/>
    </location>
</feature>
<feature type="transmembrane region" description="Helical" evidence="2">
    <location>
        <begin position="150"/>
        <end position="169"/>
    </location>
</feature>
<evidence type="ECO:0000256" key="2">
    <source>
        <dbReference type="SAM" id="Phobius"/>
    </source>
</evidence>
<accession>A0A3E4JWK0</accession>
<dbReference type="RefSeq" id="WP_005807188.1">
    <property type="nucleotide sequence ID" value="NZ_QSPP01000001.1"/>
</dbReference>
<dbReference type="EMBL" id="QSPP01000001">
    <property type="protein sequence ID" value="RGJ92299.1"/>
    <property type="molecule type" value="Genomic_DNA"/>
</dbReference>
<name>A0A3E4JWK0_PHOVU</name>
<evidence type="ECO:0000313" key="4">
    <source>
        <dbReference type="Proteomes" id="UP000260640"/>
    </source>
</evidence>
<evidence type="ECO:0000313" key="3">
    <source>
        <dbReference type="EMBL" id="RGJ92299.1"/>
    </source>
</evidence>
<comment type="caution">
    <text evidence="3">The sequence shown here is derived from an EMBL/GenBank/DDBJ whole genome shotgun (WGS) entry which is preliminary data.</text>
</comment>
<gene>
    <name evidence="3" type="ORF">DXD46_00815</name>
</gene>
<keyword evidence="2" id="KW-0472">Membrane</keyword>
<reference evidence="3 4" key="1">
    <citation type="submission" date="2018-08" db="EMBL/GenBank/DDBJ databases">
        <title>A genome reference for cultivated species of the human gut microbiota.</title>
        <authorList>
            <person name="Zou Y."/>
            <person name="Xue W."/>
            <person name="Luo G."/>
        </authorList>
    </citation>
    <scope>NUCLEOTIDE SEQUENCE [LARGE SCALE GENOMIC DNA]</scope>
    <source>
        <strain evidence="3 4">TM05-16</strain>
    </source>
</reference>
<sequence length="221" mass="22370">MGVWSTILKYGGKAAKGTGKAVLATGKNVGEAALHPSQTLRGAGQAVKTAAVGGAIGYVGWEKLTTDKSVVRIVSDAVIGEPATDALADTAEDVRGLTDKAGEAVGTLSGAVAGIDSKLDGVSNFLRQASSGGGINMLGNFVRNLGHGNVSGLSIAGLIAAAFLIFGRFGWLGKIAGAFLGMMLIGNNAGVFRDTNTESVARTQASPGQSEEQTYNGGMRR</sequence>
<keyword evidence="2" id="KW-0812">Transmembrane</keyword>
<protein>
    <submittedName>
        <fullName evidence="3">Uncharacterized protein</fullName>
    </submittedName>
</protein>
<dbReference type="AlphaFoldDB" id="A0A3E4JWK0"/>
<feature type="transmembrane region" description="Helical" evidence="2">
    <location>
        <begin position="175"/>
        <end position="192"/>
    </location>
</feature>